<dbReference type="InterPro" id="IPR006426">
    <property type="entry name" value="Asn_synth_AEB"/>
</dbReference>
<evidence type="ECO:0000256" key="7">
    <source>
        <dbReference type="ARBA" id="ARBA00048741"/>
    </source>
</evidence>
<proteinExistence type="predicted"/>
<keyword evidence="4 8" id="KW-0067">ATP-binding</keyword>
<dbReference type="Gene3D" id="3.60.20.10">
    <property type="entry name" value="Glutamine Phosphoribosylpyrophosphate, subunit 1, domain 1"/>
    <property type="match status" value="1"/>
</dbReference>
<dbReference type="GO" id="GO:0004066">
    <property type="term" value="F:asparagine synthase (glutamine-hydrolyzing) activity"/>
    <property type="evidence" value="ECO:0007669"/>
    <property type="project" value="UniProtKB-EC"/>
</dbReference>
<evidence type="ECO:0000256" key="4">
    <source>
        <dbReference type="ARBA" id="ARBA00022840"/>
    </source>
</evidence>
<dbReference type="OrthoDB" id="8692at2157"/>
<dbReference type="GO" id="GO:0005829">
    <property type="term" value="C:cytosol"/>
    <property type="evidence" value="ECO:0007669"/>
    <property type="project" value="TreeGrafter"/>
</dbReference>
<dbReference type="Gene3D" id="3.40.50.620">
    <property type="entry name" value="HUPs"/>
    <property type="match status" value="1"/>
</dbReference>
<keyword evidence="5" id="KW-0061">Asparagine biosynthesis</keyword>
<dbReference type="Proteomes" id="UP000250272">
    <property type="component" value="Chromosome"/>
</dbReference>
<organism evidence="11 12">
    <name type="scientific">Thermococcus barossii</name>
    <dbReference type="NCBI Taxonomy" id="54077"/>
    <lineage>
        <taxon>Archaea</taxon>
        <taxon>Methanobacteriati</taxon>
        <taxon>Methanobacteriota</taxon>
        <taxon>Thermococci</taxon>
        <taxon>Thermococcales</taxon>
        <taxon>Thermococcaceae</taxon>
        <taxon>Thermococcus</taxon>
    </lineage>
</organism>
<evidence type="ECO:0000256" key="1">
    <source>
        <dbReference type="ARBA" id="ARBA00022598"/>
    </source>
</evidence>
<dbReference type="GeneID" id="33326343"/>
<evidence type="ECO:0000313" key="11">
    <source>
        <dbReference type="EMBL" id="ASJ04970.1"/>
    </source>
</evidence>
<evidence type="ECO:0000256" key="9">
    <source>
        <dbReference type="PIRSR" id="PIRSR001589-2"/>
    </source>
</evidence>
<dbReference type="InterPro" id="IPR029055">
    <property type="entry name" value="Ntn_hydrolases_N"/>
</dbReference>
<evidence type="ECO:0000313" key="12">
    <source>
        <dbReference type="Proteomes" id="UP000250272"/>
    </source>
</evidence>
<dbReference type="SUPFAM" id="SSF56235">
    <property type="entry name" value="N-terminal nucleophile aminohydrolases (Ntn hydrolases)"/>
    <property type="match status" value="1"/>
</dbReference>
<name>A0A2Z2MEB8_9EURY</name>
<dbReference type="AlphaFoldDB" id="A0A2Z2MEB8"/>
<evidence type="ECO:0000259" key="10">
    <source>
        <dbReference type="PROSITE" id="PS51278"/>
    </source>
</evidence>
<dbReference type="RefSeq" id="WP_088864979.1">
    <property type="nucleotide sequence ID" value="NZ_CP015101.1"/>
</dbReference>
<dbReference type="PIRSF" id="PIRSF001589">
    <property type="entry name" value="Asn_synthetase_glu-h"/>
    <property type="match status" value="1"/>
</dbReference>
<evidence type="ECO:0000256" key="2">
    <source>
        <dbReference type="ARBA" id="ARBA00022605"/>
    </source>
</evidence>
<keyword evidence="3 8" id="KW-0547">Nucleotide-binding</keyword>
<dbReference type="InterPro" id="IPR014729">
    <property type="entry name" value="Rossmann-like_a/b/a_fold"/>
</dbReference>
<dbReference type="CDD" id="cd00352">
    <property type="entry name" value="Gn_AT_II"/>
    <property type="match status" value="1"/>
</dbReference>
<dbReference type="GO" id="GO:0006529">
    <property type="term" value="P:asparagine biosynthetic process"/>
    <property type="evidence" value="ECO:0007669"/>
    <property type="project" value="UniProtKB-KW"/>
</dbReference>
<evidence type="ECO:0000256" key="8">
    <source>
        <dbReference type="PIRNR" id="PIRNR001589"/>
    </source>
</evidence>
<dbReference type="CDD" id="cd01991">
    <property type="entry name" value="Asn_synthase_B_C"/>
    <property type="match status" value="1"/>
</dbReference>
<dbReference type="SUPFAM" id="SSF52402">
    <property type="entry name" value="Adenine nucleotide alpha hydrolases-like"/>
    <property type="match status" value="1"/>
</dbReference>
<evidence type="ECO:0000256" key="3">
    <source>
        <dbReference type="ARBA" id="ARBA00022741"/>
    </source>
</evidence>
<protein>
    <recommendedName>
        <fullName evidence="8">Putative asparagine synthetase [glutamine-hydrolyzing]</fullName>
        <ecNumber evidence="8">6.3.5.4</ecNumber>
    </recommendedName>
</protein>
<sequence length="480" mass="53153">MCLIAGGIGEGLRERFVRMIMAGKHRGEDSFGVWTEQGVFKSDDFSRVSEIPDGRIGLLQCRLAMTGSKSFTQPFYNDLALVHNGEIYNHVHLRAYLEGKGVSFETDIDSEVILRLIESLLGKGLSVEEVVRRAMNMLEGDYAVAFSDGERIYLFRDPVGVRPLYYSPGGFFASERKVLWAIGENAIPVEPGELVSISRWGVERRRIFSLTELGGTTLRPDAGERALLNILRHAVRVRTGKRTGVLFSGGLDSSLVALLASRHSDVVLYTAGAEGSPDLEWARKASELLGLPLREYVFDMDDVREAVPRVVFAIEEPNAMNLAIGIPIYFATKLAGSDGCRLLLTGQGADELFGGYAKYLRDPALMERDLIEMGERNLARDDKIAMLNSVEGRVPFLDLAVVSIAMRTPVTAKIENGVRKAILRKVALKLGLPREIAEREKKAAQYGSHAQKLLEKLAKSEGLTLNGYAQKAFREVFKRE</sequence>
<dbReference type="KEGG" id="tbs:A3L01_06170"/>
<feature type="binding site" evidence="9">
    <location>
        <position position="246"/>
    </location>
    <ligand>
        <name>ATP</name>
        <dbReference type="ChEBI" id="CHEBI:30616"/>
    </ligand>
</feature>
<dbReference type="Pfam" id="PF13537">
    <property type="entry name" value="GATase_7"/>
    <property type="match status" value="1"/>
</dbReference>
<dbReference type="PROSITE" id="PS51278">
    <property type="entry name" value="GATASE_TYPE_2"/>
    <property type="match status" value="1"/>
</dbReference>
<gene>
    <name evidence="11" type="ORF">A3L01_06170</name>
</gene>
<accession>A0A2Z2MEB8</accession>
<keyword evidence="12" id="KW-1185">Reference proteome</keyword>
<dbReference type="PANTHER" id="PTHR11772">
    <property type="entry name" value="ASPARAGINE SYNTHETASE"/>
    <property type="match status" value="1"/>
</dbReference>
<comment type="catalytic activity">
    <reaction evidence="7 8">
        <text>L-aspartate + L-glutamine + ATP + H2O = L-asparagine + L-glutamate + AMP + diphosphate + H(+)</text>
        <dbReference type="Rhea" id="RHEA:12228"/>
        <dbReference type="ChEBI" id="CHEBI:15377"/>
        <dbReference type="ChEBI" id="CHEBI:15378"/>
        <dbReference type="ChEBI" id="CHEBI:29985"/>
        <dbReference type="ChEBI" id="CHEBI:29991"/>
        <dbReference type="ChEBI" id="CHEBI:30616"/>
        <dbReference type="ChEBI" id="CHEBI:33019"/>
        <dbReference type="ChEBI" id="CHEBI:58048"/>
        <dbReference type="ChEBI" id="CHEBI:58359"/>
        <dbReference type="ChEBI" id="CHEBI:456215"/>
        <dbReference type="EC" id="6.3.5.4"/>
    </reaction>
</comment>
<dbReference type="EC" id="6.3.5.4" evidence="8"/>
<dbReference type="InterPro" id="IPR017932">
    <property type="entry name" value="GATase_2_dom"/>
</dbReference>
<comment type="pathway">
    <text evidence="6">Amino-acid biosynthesis.</text>
</comment>
<dbReference type="InterPro" id="IPR050795">
    <property type="entry name" value="Asn_Synthetase"/>
</dbReference>
<dbReference type="GO" id="GO:0005524">
    <property type="term" value="F:ATP binding"/>
    <property type="evidence" value="ECO:0007669"/>
    <property type="project" value="UniProtKB-KW"/>
</dbReference>
<dbReference type="PANTHER" id="PTHR11772:SF2">
    <property type="entry name" value="ASPARAGINE SYNTHETASE [GLUTAMINE-HYDROLYZING]"/>
    <property type="match status" value="1"/>
</dbReference>
<feature type="binding site" evidence="9">
    <location>
        <position position="109"/>
    </location>
    <ligand>
        <name>L-glutamine</name>
        <dbReference type="ChEBI" id="CHEBI:58359"/>
    </ligand>
</feature>
<evidence type="ECO:0000256" key="5">
    <source>
        <dbReference type="ARBA" id="ARBA00022888"/>
    </source>
</evidence>
<evidence type="ECO:0000256" key="6">
    <source>
        <dbReference type="ARBA" id="ARBA00029440"/>
    </source>
</evidence>
<dbReference type="Pfam" id="PF00733">
    <property type="entry name" value="Asn_synthase"/>
    <property type="match status" value="2"/>
</dbReference>
<dbReference type="EMBL" id="CP015101">
    <property type="protein sequence ID" value="ASJ04970.1"/>
    <property type="molecule type" value="Genomic_DNA"/>
</dbReference>
<keyword evidence="1" id="KW-0436">Ligase</keyword>
<dbReference type="InterPro" id="IPR001962">
    <property type="entry name" value="Asn_synthase"/>
</dbReference>
<feature type="domain" description="Glutamine amidotransferase type-2" evidence="10">
    <location>
        <begin position="2"/>
        <end position="200"/>
    </location>
</feature>
<keyword evidence="2" id="KW-0028">Amino-acid biosynthesis</keyword>
<reference evidence="11 12" key="1">
    <citation type="submission" date="2016-04" db="EMBL/GenBank/DDBJ databases">
        <title>Complete genome sequence of Thermococcus barossii type strain SHCK-94.</title>
        <authorList>
            <person name="Oger P.M."/>
        </authorList>
    </citation>
    <scope>NUCLEOTIDE SEQUENCE [LARGE SCALE GENOMIC DNA]</scope>
    <source>
        <strain evidence="11 12">SHCK-94</strain>
    </source>
</reference>